<organism evidence="1 2">
    <name type="scientific">Legionella sainthelensi</name>
    <dbReference type="NCBI Taxonomy" id="28087"/>
    <lineage>
        <taxon>Bacteria</taxon>
        <taxon>Pseudomonadati</taxon>
        <taxon>Pseudomonadota</taxon>
        <taxon>Gammaproteobacteria</taxon>
        <taxon>Legionellales</taxon>
        <taxon>Legionellaceae</taxon>
        <taxon>Legionella</taxon>
    </lineage>
</organism>
<evidence type="ECO:0000313" key="2">
    <source>
        <dbReference type="Proteomes" id="UP000054621"/>
    </source>
</evidence>
<protein>
    <submittedName>
        <fullName evidence="1">Uncharacterized protein</fullName>
    </submittedName>
</protein>
<sequence>MSTKSFEDKKTMANRIQQNFITADEEAKSFCTKLDVLQRELCSAKTKKEFDNVAKKLISQGKEAHQFLSKLATGKEQETRLALIYGSKYVRQLSKYIDITRNNTLDQNDSAALEEALKNLADAQKNEARGFIRSLKELEILSETLMSQEEKFKERLSQADSADVIDIIEAEILKKNNIIEGSLNRLISYPQDEAVAGALVNFLQKNERLLNIMQSFDIYASLEDDLSNARTALTVNNRSLGG</sequence>
<gene>
    <name evidence="1" type="ORF">Lsai_1292</name>
</gene>
<dbReference type="EMBL" id="LNYV01000013">
    <property type="protein sequence ID" value="KTD58685.1"/>
    <property type="molecule type" value="Genomic_DNA"/>
</dbReference>
<dbReference type="PATRIC" id="fig|28087.4.peg.1380"/>
<accession>A0A0W0YP79</accession>
<reference evidence="1 2" key="1">
    <citation type="submission" date="2015-11" db="EMBL/GenBank/DDBJ databases">
        <title>Genomic analysis of 38 Legionella species identifies large and diverse effector repertoires.</title>
        <authorList>
            <person name="Burstein D."/>
            <person name="Amaro F."/>
            <person name="Zusman T."/>
            <person name="Lifshitz Z."/>
            <person name="Cohen O."/>
            <person name="Gilbert J.A."/>
            <person name="Pupko T."/>
            <person name="Shuman H.A."/>
            <person name="Segal G."/>
        </authorList>
    </citation>
    <scope>NUCLEOTIDE SEQUENCE [LARGE SCALE GENOMIC DNA]</scope>
    <source>
        <strain evidence="1 2">Mt.St.Helens-4</strain>
    </source>
</reference>
<proteinExistence type="predicted"/>
<dbReference type="AlphaFoldDB" id="A0A0W0YP79"/>
<name>A0A0W0YP79_9GAMM</name>
<evidence type="ECO:0000313" key="1">
    <source>
        <dbReference type="EMBL" id="KTD58685.1"/>
    </source>
</evidence>
<comment type="caution">
    <text evidence="1">The sequence shown here is derived from an EMBL/GenBank/DDBJ whole genome shotgun (WGS) entry which is preliminary data.</text>
</comment>
<dbReference type="eggNOG" id="ENOG5031EBH">
    <property type="taxonomic scope" value="Bacteria"/>
</dbReference>
<dbReference type="Proteomes" id="UP000054621">
    <property type="component" value="Unassembled WGS sequence"/>
</dbReference>